<reference evidence="3" key="1">
    <citation type="journal article" date="2019" name="Int. J. Syst. Evol. Microbiol.">
        <title>The Global Catalogue of Microorganisms (GCM) 10K type strain sequencing project: providing services to taxonomists for standard genome sequencing and annotation.</title>
        <authorList>
            <consortium name="The Broad Institute Genomics Platform"/>
            <consortium name="The Broad Institute Genome Sequencing Center for Infectious Disease"/>
            <person name="Wu L."/>
            <person name="Ma J."/>
        </authorList>
    </citation>
    <scope>NUCLEOTIDE SEQUENCE [LARGE SCALE GENOMIC DNA]</scope>
    <source>
        <strain evidence="3">JCM 16898</strain>
    </source>
</reference>
<feature type="transmembrane region" description="Helical" evidence="1">
    <location>
        <begin position="125"/>
        <end position="147"/>
    </location>
</feature>
<feature type="transmembrane region" description="Helical" evidence="1">
    <location>
        <begin position="95"/>
        <end position="113"/>
    </location>
</feature>
<accession>A0ABP6X9K8</accession>
<evidence type="ECO:0000256" key="1">
    <source>
        <dbReference type="SAM" id="Phobius"/>
    </source>
</evidence>
<name>A0ABP6X9K8_9PSEU</name>
<feature type="transmembrane region" description="Helical" evidence="1">
    <location>
        <begin position="67"/>
        <end position="89"/>
    </location>
</feature>
<keyword evidence="3" id="KW-1185">Reference proteome</keyword>
<organism evidence="2 3">
    <name type="scientific">Amycolatopsis ultiminotia</name>
    <dbReference type="NCBI Taxonomy" id="543629"/>
    <lineage>
        <taxon>Bacteria</taxon>
        <taxon>Bacillati</taxon>
        <taxon>Actinomycetota</taxon>
        <taxon>Actinomycetes</taxon>
        <taxon>Pseudonocardiales</taxon>
        <taxon>Pseudonocardiaceae</taxon>
        <taxon>Amycolatopsis</taxon>
    </lineage>
</organism>
<dbReference type="Proteomes" id="UP001500689">
    <property type="component" value="Unassembled WGS sequence"/>
</dbReference>
<proteinExistence type="predicted"/>
<protein>
    <recommendedName>
        <fullName evidence="4">Integral membrane protein</fullName>
    </recommendedName>
</protein>
<keyword evidence="1" id="KW-1133">Transmembrane helix</keyword>
<keyword evidence="1" id="KW-0472">Membrane</keyword>
<keyword evidence="1" id="KW-0812">Transmembrane</keyword>
<dbReference type="EMBL" id="BAAAZN010000012">
    <property type="protein sequence ID" value="GAA3563233.1"/>
    <property type="molecule type" value="Genomic_DNA"/>
</dbReference>
<gene>
    <name evidence="2" type="ORF">GCM10022222_53730</name>
</gene>
<feature type="transmembrane region" description="Helical" evidence="1">
    <location>
        <begin position="24"/>
        <end position="55"/>
    </location>
</feature>
<dbReference type="RefSeq" id="WP_344864582.1">
    <property type="nucleotide sequence ID" value="NZ_BAAAZN010000012.1"/>
</dbReference>
<evidence type="ECO:0008006" key="4">
    <source>
        <dbReference type="Google" id="ProtNLM"/>
    </source>
</evidence>
<sequence length="200" mass="20771">MAVSSSEGHPAGYSRGRLAVDLPVAGLVIAAFAHGIRGAPADAVIFFAAAVLLLVTERHGHAPDDPLGAPARLPALPLIAVVVLVALVFGRQTVPMLLTVSAIGIGALAVEWREPSLPPARRGPARGWVWVALALAWCVWELVAFIYEQAAGGLSMTHPTMSDLVDPMLGNRVVQALALAVWMAAGLAMLRAAAAARRSA</sequence>
<evidence type="ECO:0000313" key="2">
    <source>
        <dbReference type="EMBL" id="GAA3563233.1"/>
    </source>
</evidence>
<feature type="transmembrane region" description="Helical" evidence="1">
    <location>
        <begin position="173"/>
        <end position="194"/>
    </location>
</feature>
<evidence type="ECO:0000313" key="3">
    <source>
        <dbReference type="Proteomes" id="UP001500689"/>
    </source>
</evidence>
<comment type="caution">
    <text evidence="2">The sequence shown here is derived from an EMBL/GenBank/DDBJ whole genome shotgun (WGS) entry which is preliminary data.</text>
</comment>